<dbReference type="VEuPathDB" id="FungiDB:MYCTH_2297409"/>
<organism evidence="2 3">
    <name type="scientific">Thermothelomyces thermophilus (strain ATCC 42464 / BCRC 31852 / DSM 1799)</name>
    <name type="common">Sporotrichum thermophile</name>
    <dbReference type="NCBI Taxonomy" id="573729"/>
    <lineage>
        <taxon>Eukaryota</taxon>
        <taxon>Fungi</taxon>
        <taxon>Dikarya</taxon>
        <taxon>Ascomycota</taxon>
        <taxon>Pezizomycotina</taxon>
        <taxon>Sordariomycetes</taxon>
        <taxon>Sordariomycetidae</taxon>
        <taxon>Sordariales</taxon>
        <taxon>Chaetomiaceae</taxon>
        <taxon>Thermothelomyces</taxon>
    </lineage>
</organism>
<dbReference type="Proteomes" id="UP000007322">
    <property type="component" value="Chromosome 1"/>
</dbReference>
<dbReference type="InParanoid" id="G2Q5K4"/>
<protein>
    <submittedName>
        <fullName evidence="2">Uncharacterized protein</fullName>
    </submittedName>
</protein>
<evidence type="ECO:0000313" key="3">
    <source>
        <dbReference type="Proteomes" id="UP000007322"/>
    </source>
</evidence>
<dbReference type="GeneID" id="11505651"/>
<keyword evidence="3" id="KW-1185">Reference proteome</keyword>
<feature type="region of interest" description="Disordered" evidence="1">
    <location>
        <begin position="27"/>
        <end position="88"/>
    </location>
</feature>
<proteinExistence type="predicted"/>
<dbReference type="AlphaFoldDB" id="G2Q5K4"/>
<dbReference type="RefSeq" id="XP_003659882.1">
    <property type="nucleotide sequence ID" value="XM_003659834.1"/>
</dbReference>
<sequence length="217" mass="23898">MSMGLFLHLTQEYQYQYQHQPDLVEDAAGSRSGQAEEADWHPLRSGPRQDAHHQPALSHGMSSRVAAAADDDDDDSAASMYVRDGSASPPCHSYSLAALHHERADDAGARRMTDGGETSWVPAAYPDAVQVWGEYDRNVVSAEVNWREEDCYSRLIGRQPDEGEPEFAGSPYYEYVSQTPYAASISDVDICSLDGSRDLGASDREDKDWVVVNAAPQ</sequence>
<gene>
    <name evidence="2" type="ORF">MYCTH_2297409</name>
</gene>
<dbReference type="KEGG" id="mtm:MYCTH_2297409"/>
<dbReference type="HOGENOM" id="CLU_1273038_0_0_1"/>
<dbReference type="EMBL" id="CP003002">
    <property type="protein sequence ID" value="AEO54637.1"/>
    <property type="molecule type" value="Genomic_DNA"/>
</dbReference>
<feature type="compositionally biased region" description="Basic and acidic residues" evidence="1">
    <location>
        <begin position="38"/>
        <end position="53"/>
    </location>
</feature>
<evidence type="ECO:0000313" key="2">
    <source>
        <dbReference type="EMBL" id="AEO54637.1"/>
    </source>
</evidence>
<evidence type="ECO:0000256" key="1">
    <source>
        <dbReference type="SAM" id="MobiDB-lite"/>
    </source>
</evidence>
<accession>G2Q5K4</accession>
<reference evidence="2 3" key="1">
    <citation type="journal article" date="2011" name="Nat. Biotechnol.">
        <title>Comparative genomic analysis of the thermophilic biomass-degrading fungi Myceliophthora thermophila and Thielavia terrestris.</title>
        <authorList>
            <person name="Berka R.M."/>
            <person name="Grigoriev I.V."/>
            <person name="Otillar R."/>
            <person name="Salamov A."/>
            <person name="Grimwood J."/>
            <person name="Reid I."/>
            <person name="Ishmael N."/>
            <person name="John T."/>
            <person name="Darmond C."/>
            <person name="Moisan M.-C."/>
            <person name="Henrissat B."/>
            <person name="Coutinho P.M."/>
            <person name="Lombard V."/>
            <person name="Natvig D.O."/>
            <person name="Lindquist E."/>
            <person name="Schmutz J."/>
            <person name="Lucas S."/>
            <person name="Harris P."/>
            <person name="Powlowski J."/>
            <person name="Bellemare A."/>
            <person name="Taylor D."/>
            <person name="Butler G."/>
            <person name="de Vries R.P."/>
            <person name="Allijn I.E."/>
            <person name="van den Brink J."/>
            <person name="Ushinsky S."/>
            <person name="Storms R."/>
            <person name="Powell A.J."/>
            <person name="Paulsen I.T."/>
            <person name="Elbourne L.D.H."/>
            <person name="Baker S.E."/>
            <person name="Magnuson J."/>
            <person name="LaBoissiere S."/>
            <person name="Clutterbuck A.J."/>
            <person name="Martinez D."/>
            <person name="Wogulis M."/>
            <person name="de Leon A.L."/>
            <person name="Rey M.W."/>
            <person name="Tsang A."/>
        </authorList>
    </citation>
    <scope>NUCLEOTIDE SEQUENCE [LARGE SCALE GENOMIC DNA]</scope>
    <source>
        <strain evidence="3">ATCC 42464 / BCRC 31852 / DSM 1799</strain>
    </source>
</reference>
<name>G2Q5K4_THET4</name>